<name>A0A6C0LWR1_9ZZZZ</name>
<proteinExistence type="predicted"/>
<reference evidence="1" key="1">
    <citation type="journal article" date="2020" name="Nature">
        <title>Giant virus diversity and host interactions through global metagenomics.</title>
        <authorList>
            <person name="Schulz F."/>
            <person name="Roux S."/>
            <person name="Paez-Espino D."/>
            <person name="Jungbluth S."/>
            <person name="Walsh D.A."/>
            <person name="Denef V.J."/>
            <person name="McMahon K.D."/>
            <person name="Konstantinidis K.T."/>
            <person name="Eloe-Fadrosh E.A."/>
            <person name="Kyrpides N.C."/>
            <person name="Woyke T."/>
        </authorList>
    </citation>
    <scope>NUCLEOTIDE SEQUENCE</scope>
    <source>
        <strain evidence="1">GVMAG-S-1016713-123</strain>
    </source>
</reference>
<protein>
    <submittedName>
        <fullName evidence="1">Uncharacterized protein</fullName>
    </submittedName>
</protein>
<dbReference type="EMBL" id="MN740567">
    <property type="protein sequence ID" value="QHU34181.1"/>
    <property type="molecule type" value="Genomic_DNA"/>
</dbReference>
<dbReference type="AlphaFoldDB" id="A0A6C0LWR1"/>
<organism evidence="1">
    <name type="scientific">viral metagenome</name>
    <dbReference type="NCBI Taxonomy" id="1070528"/>
    <lineage>
        <taxon>unclassified sequences</taxon>
        <taxon>metagenomes</taxon>
        <taxon>organismal metagenomes</taxon>
    </lineage>
</organism>
<sequence>MIPVKVYNIQKSSKFIIEDDLMPTIFEVGETYTFDLSHASNFQTHMSITMDSGTLLESTEVNYVGEPGIRGAKLIFTPKSIGNRYVYDKVNGLLMGSLMNPLILLRDIHFYDGKQSLEEFAAPQLYEFGVNEDPVHVSDFINGIRNITNGLRLEDLACHPCKIPEYDITSNREVLSTARILVRQIRNSRKQVVRANRILNSFGRAAGTPGGLGGPPKNAFV</sequence>
<evidence type="ECO:0000313" key="1">
    <source>
        <dbReference type="EMBL" id="QHU34181.1"/>
    </source>
</evidence>
<accession>A0A6C0LWR1</accession>